<dbReference type="Proteomes" id="UP001501510">
    <property type="component" value="Unassembled WGS sequence"/>
</dbReference>
<keyword evidence="1" id="KW-0472">Membrane</keyword>
<evidence type="ECO:0000313" key="3">
    <source>
        <dbReference type="EMBL" id="GAA0736757.1"/>
    </source>
</evidence>
<proteinExistence type="predicted"/>
<evidence type="ECO:0000313" key="4">
    <source>
        <dbReference type="Proteomes" id="UP001501510"/>
    </source>
</evidence>
<reference evidence="4" key="1">
    <citation type="journal article" date="2019" name="Int. J. Syst. Evol. Microbiol.">
        <title>The Global Catalogue of Microorganisms (GCM) 10K type strain sequencing project: providing services to taxonomists for standard genome sequencing and annotation.</title>
        <authorList>
            <consortium name="The Broad Institute Genomics Platform"/>
            <consortium name="The Broad Institute Genome Sequencing Center for Infectious Disease"/>
            <person name="Wu L."/>
            <person name="Ma J."/>
        </authorList>
    </citation>
    <scope>NUCLEOTIDE SEQUENCE [LARGE SCALE GENOMIC DNA]</scope>
    <source>
        <strain evidence="4">JCM 1407</strain>
    </source>
</reference>
<dbReference type="EMBL" id="BAAACG010000006">
    <property type="protein sequence ID" value="GAA0736757.1"/>
    <property type="molecule type" value="Genomic_DNA"/>
</dbReference>
<feature type="transmembrane region" description="Helical" evidence="1">
    <location>
        <begin position="70"/>
        <end position="90"/>
    </location>
</feature>
<sequence>MRISILDIGILIFSIVFIIFSIVKTHLINKSSGKIIIRKRLDNKYLLIVITALIVNMFIDIYIICKDGDLHILTNTIAFIIFYLFIIFFSSSRFYTIYEKGLCLGFLGFSKWRDIKKYEFKKDGTLIFKTNKKGIPGEIKIKEQNIKTVEELLEKNVAL</sequence>
<evidence type="ECO:0000259" key="2">
    <source>
        <dbReference type="Pfam" id="PF18923"/>
    </source>
</evidence>
<gene>
    <name evidence="3" type="ORF">GCM10008906_12230</name>
</gene>
<accession>A0ABP3UPQ0</accession>
<feature type="domain" description="DUF5673" evidence="2">
    <location>
        <begin position="97"/>
        <end position="156"/>
    </location>
</feature>
<name>A0ABP3UPQ0_9CLOT</name>
<feature type="transmembrane region" description="Helical" evidence="1">
    <location>
        <begin position="6"/>
        <end position="24"/>
    </location>
</feature>
<dbReference type="RefSeq" id="WP_343759887.1">
    <property type="nucleotide sequence ID" value="NZ_BAAACG010000006.1"/>
</dbReference>
<organism evidence="3 4">
    <name type="scientific">Clostridium oceanicum</name>
    <dbReference type="NCBI Taxonomy" id="1543"/>
    <lineage>
        <taxon>Bacteria</taxon>
        <taxon>Bacillati</taxon>
        <taxon>Bacillota</taxon>
        <taxon>Clostridia</taxon>
        <taxon>Eubacteriales</taxon>
        <taxon>Clostridiaceae</taxon>
        <taxon>Clostridium</taxon>
    </lineage>
</organism>
<dbReference type="InterPro" id="IPR043730">
    <property type="entry name" value="DUF5673"/>
</dbReference>
<feature type="transmembrane region" description="Helical" evidence="1">
    <location>
        <begin position="45"/>
        <end position="64"/>
    </location>
</feature>
<protein>
    <recommendedName>
        <fullName evidence="2">DUF5673 domain-containing protein</fullName>
    </recommendedName>
</protein>
<keyword evidence="4" id="KW-1185">Reference proteome</keyword>
<evidence type="ECO:0000256" key="1">
    <source>
        <dbReference type="SAM" id="Phobius"/>
    </source>
</evidence>
<dbReference type="Pfam" id="PF18923">
    <property type="entry name" value="DUF5673"/>
    <property type="match status" value="1"/>
</dbReference>
<comment type="caution">
    <text evidence="3">The sequence shown here is derived from an EMBL/GenBank/DDBJ whole genome shotgun (WGS) entry which is preliminary data.</text>
</comment>
<keyword evidence="1" id="KW-1133">Transmembrane helix</keyword>
<keyword evidence="1" id="KW-0812">Transmembrane</keyword>